<feature type="region of interest" description="Disordered" evidence="13">
    <location>
        <begin position="463"/>
        <end position="534"/>
    </location>
</feature>
<evidence type="ECO:0000313" key="15">
    <source>
        <dbReference type="EMBL" id="KAL3307764.1"/>
    </source>
</evidence>
<keyword evidence="7" id="KW-0479">Metal-binding</keyword>
<comment type="cofactor">
    <cofactor evidence="1">
        <name>Mn(2+)</name>
        <dbReference type="ChEBI" id="CHEBI:29035"/>
    </cofactor>
</comment>
<dbReference type="GO" id="GO:0008419">
    <property type="term" value="F:RNA lariat debranching enzyme activity"/>
    <property type="evidence" value="ECO:0007669"/>
    <property type="project" value="UniProtKB-ARBA"/>
</dbReference>
<dbReference type="Gene3D" id="3.60.21.10">
    <property type="match status" value="1"/>
</dbReference>
<evidence type="ECO:0000256" key="12">
    <source>
        <dbReference type="ARBA" id="ARBA00023242"/>
    </source>
</evidence>
<gene>
    <name evidence="15" type="primary">DBR1</name>
    <name evidence="15" type="ORF">Ciccas_013716</name>
</gene>
<keyword evidence="11" id="KW-0464">Manganese</keyword>
<feature type="compositionally biased region" description="Acidic residues" evidence="13">
    <location>
        <begin position="479"/>
        <end position="493"/>
    </location>
</feature>
<dbReference type="GO" id="GO:0046872">
    <property type="term" value="F:metal ion binding"/>
    <property type="evidence" value="ECO:0007669"/>
    <property type="project" value="UniProtKB-KW"/>
</dbReference>
<dbReference type="Proteomes" id="UP001626550">
    <property type="component" value="Unassembled WGS sequence"/>
</dbReference>
<accession>A0ABD2PKM1</accession>
<evidence type="ECO:0000256" key="9">
    <source>
        <dbReference type="ARBA" id="ARBA00022833"/>
    </source>
</evidence>
<dbReference type="SUPFAM" id="SSF56300">
    <property type="entry name" value="Metallo-dependent phosphatases"/>
    <property type="match status" value="1"/>
</dbReference>
<evidence type="ECO:0000256" key="1">
    <source>
        <dbReference type="ARBA" id="ARBA00001936"/>
    </source>
</evidence>
<keyword evidence="16" id="KW-1185">Reference proteome</keyword>
<evidence type="ECO:0000256" key="8">
    <source>
        <dbReference type="ARBA" id="ARBA00022801"/>
    </source>
</evidence>
<evidence type="ECO:0000256" key="6">
    <source>
        <dbReference type="ARBA" id="ARBA00022664"/>
    </source>
</evidence>
<evidence type="ECO:0000256" key="3">
    <source>
        <dbReference type="ARBA" id="ARBA00001954"/>
    </source>
</evidence>
<dbReference type="SMART" id="SM01124">
    <property type="entry name" value="DBR1"/>
    <property type="match status" value="1"/>
</dbReference>
<comment type="cofactor">
    <cofactor evidence="2">
        <name>Zn(2+)</name>
        <dbReference type="ChEBI" id="CHEBI:29105"/>
    </cofactor>
</comment>
<comment type="subcellular location">
    <subcellularLocation>
        <location evidence="4">Nucleus</location>
    </subcellularLocation>
</comment>
<dbReference type="InterPro" id="IPR041816">
    <property type="entry name" value="Dbr1_N"/>
</dbReference>
<evidence type="ECO:0000256" key="10">
    <source>
        <dbReference type="ARBA" id="ARBA00023004"/>
    </source>
</evidence>
<keyword evidence="10" id="KW-0408">Iron</keyword>
<dbReference type="FunFam" id="3.60.21.10:FF:000035">
    <property type="entry name" value="Lariat debranching enzyme"/>
    <property type="match status" value="1"/>
</dbReference>
<comment type="similarity">
    <text evidence="5">Belongs to the lariat debranching enzyme family.</text>
</comment>
<evidence type="ECO:0000256" key="4">
    <source>
        <dbReference type="ARBA" id="ARBA00004123"/>
    </source>
</evidence>
<dbReference type="InterPro" id="IPR004843">
    <property type="entry name" value="Calcineurin-like_PHP"/>
</dbReference>
<dbReference type="Pfam" id="PF05011">
    <property type="entry name" value="DBR1"/>
    <property type="match status" value="1"/>
</dbReference>
<comment type="caution">
    <text evidence="15">The sequence shown here is derived from an EMBL/GenBank/DDBJ whole genome shotgun (WGS) entry which is preliminary data.</text>
</comment>
<dbReference type="CDD" id="cd00844">
    <property type="entry name" value="MPP_Dbr1_N"/>
    <property type="match status" value="1"/>
</dbReference>
<keyword evidence="8" id="KW-0378">Hydrolase</keyword>
<dbReference type="GO" id="GO:0005634">
    <property type="term" value="C:nucleus"/>
    <property type="evidence" value="ECO:0007669"/>
    <property type="project" value="UniProtKB-SubCell"/>
</dbReference>
<sequence>MVRVCIVGCLHGELDKVYREIATVESQKGFKVELVLCCGDTQTVRNPTDLNSMSVPPKYYEMGDFYKYYSGELVAPIPTVFVGGNHEASSYLQELPYGGWVAPNIYFMGYAGVVQFAGLRIVGISGIYKHHDYNLGHFEHPPYTESSKRSAYHTRNFEVFRLMKIQKRVDIVLSHDWPRGVYAYGDTNWLLRRKPAFTKECQQNLLGSPASEQLLRYLQPRYWFSAHLHVKFAALIKHCNDQSSVTQFLALDKCLPRHDYLQFLDIEPDKRVRKMSAWADWNLKCNPSDPVIFFQHPDTEEEPEELIGPRIEKKMKLEPRPPGKLCLDPEWLTILKKTDSLLSLSKLPWLQPSEDPRDTNSQFWAKDEAIAELWDTFGGYFVIPENFEPTAPIFKPSDHISVHRDPKAQEKAIQSLLAGPNLYRMAQSAPDRCRINPQTELICTMLEITDPNAMFLGQQSGIDLSTCPVPEEPNSEKIDIDDDDDEAEADECPYEPQPISEEKEASDSEYVPSDFKLPTAQKANPESIDILPDD</sequence>
<proteinExistence type="inferred from homology"/>
<dbReference type="PANTHER" id="PTHR12849:SF0">
    <property type="entry name" value="LARIAT DEBRANCHING ENZYME"/>
    <property type="match status" value="1"/>
</dbReference>
<dbReference type="PANTHER" id="PTHR12849">
    <property type="entry name" value="RNA LARIAT DEBRANCHING ENZYME"/>
    <property type="match status" value="1"/>
</dbReference>
<evidence type="ECO:0000259" key="14">
    <source>
        <dbReference type="SMART" id="SM01124"/>
    </source>
</evidence>
<name>A0ABD2PKM1_9PLAT</name>
<evidence type="ECO:0000256" key="2">
    <source>
        <dbReference type="ARBA" id="ARBA00001947"/>
    </source>
</evidence>
<evidence type="ECO:0000313" key="16">
    <source>
        <dbReference type="Proteomes" id="UP001626550"/>
    </source>
</evidence>
<organism evidence="15 16">
    <name type="scientific">Cichlidogyrus casuarinus</name>
    <dbReference type="NCBI Taxonomy" id="1844966"/>
    <lineage>
        <taxon>Eukaryota</taxon>
        <taxon>Metazoa</taxon>
        <taxon>Spiralia</taxon>
        <taxon>Lophotrochozoa</taxon>
        <taxon>Platyhelminthes</taxon>
        <taxon>Monogenea</taxon>
        <taxon>Monopisthocotylea</taxon>
        <taxon>Dactylogyridea</taxon>
        <taxon>Ancyrocephalidae</taxon>
        <taxon>Cichlidogyrus</taxon>
    </lineage>
</organism>
<dbReference type="Pfam" id="PF00149">
    <property type="entry name" value="Metallophos"/>
    <property type="match status" value="1"/>
</dbReference>
<keyword evidence="9" id="KW-0862">Zinc</keyword>
<dbReference type="GO" id="GO:0006397">
    <property type="term" value="P:mRNA processing"/>
    <property type="evidence" value="ECO:0007669"/>
    <property type="project" value="UniProtKB-KW"/>
</dbReference>
<dbReference type="InterPro" id="IPR029052">
    <property type="entry name" value="Metallo-depent_PP-like"/>
</dbReference>
<keyword evidence="12" id="KW-0539">Nucleus</keyword>
<protein>
    <submittedName>
        <fullName evidence="15">Lariat debranching enzyme</fullName>
    </submittedName>
</protein>
<dbReference type="EMBL" id="JBJKFK010006551">
    <property type="protein sequence ID" value="KAL3307764.1"/>
    <property type="molecule type" value="Genomic_DNA"/>
</dbReference>
<keyword evidence="6" id="KW-0507">mRNA processing</keyword>
<reference evidence="15 16" key="1">
    <citation type="submission" date="2024-11" db="EMBL/GenBank/DDBJ databases">
        <title>Adaptive evolution of stress response genes in parasites aligns with host niche diversity.</title>
        <authorList>
            <person name="Hahn C."/>
            <person name="Resl P."/>
        </authorList>
    </citation>
    <scope>NUCLEOTIDE SEQUENCE [LARGE SCALE GENOMIC DNA]</scope>
    <source>
        <strain evidence="15">EGGRZ-B1_66</strain>
        <tissue evidence="15">Body</tissue>
    </source>
</reference>
<comment type="cofactor">
    <cofactor evidence="3">
        <name>Fe(2+)</name>
        <dbReference type="ChEBI" id="CHEBI:29033"/>
    </cofactor>
</comment>
<feature type="domain" description="Lariat debranching enzyme C-terminal" evidence="14">
    <location>
        <begin position="236"/>
        <end position="452"/>
    </location>
</feature>
<feature type="non-terminal residue" evidence="15">
    <location>
        <position position="534"/>
    </location>
</feature>
<evidence type="ECO:0000256" key="13">
    <source>
        <dbReference type="SAM" id="MobiDB-lite"/>
    </source>
</evidence>
<dbReference type="AlphaFoldDB" id="A0ABD2PKM1"/>
<evidence type="ECO:0000256" key="7">
    <source>
        <dbReference type="ARBA" id="ARBA00022723"/>
    </source>
</evidence>
<evidence type="ECO:0000256" key="11">
    <source>
        <dbReference type="ARBA" id="ARBA00023211"/>
    </source>
</evidence>
<dbReference type="InterPro" id="IPR007708">
    <property type="entry name" value="DBR1_C"/>
</dbReference>
<evidence type="ECO:0000256" key="5">
    <source>
        <dbReference type="ARBA" id="ARBA00006045"/>
    </source>
</evidence>